<proteinExistence type="predicted"/>
<name>A0ABZ0HZ86_9GAMM</name>
<gene>
    <name evidence="2" type="ORF">R0135_10495</name>
</gene>
<evidence type="ECO:0000313" key="2">
    <source>
        <dbReference type="EMBL" id="WOJ92215.1"/>
    </source>
</evidence>
<dbReference type="RefSeq" id="WP_407346797.1">
    <property type="nucleotide sequence ID" value="NZ_CP136864.1"/>
</dbReference>
<protein>
    <submittedName>
        <fullName evidence="2">Uncharacterized protein</fullName>
    </submittedName>
</protein>
<keyword evidence="3" id="KW-1185">Reference proteome</keyword>
<dbReference type="Proteomes" id="UP001626537">
    <property type="component" value="Chromosome"/>
</dbReference>
<keyword evidence="1" id="KW-0732">Signal</keyword>
<evidence type="ECO:0000313" key="3">
    <source>
        <dbReference type="Proteomes" id="UP001626537"/>
    </source>
</evidence>
<organism evidence="2 3">
    <name type="scientific">Congregibacter variabilis</name>
    <dbReference type="NCBI Taxonomy" id="3081200"/>
    <lineage>
        <taxon>Bacteria</taxon>
        <taxon>Pseudomonadati</taxon>
        <taxon>Pseudomonadota</taxon>
        <taxon>Gammaproteobacteria</taxon>
        <taxon>Cellvibrionales</taxon>
        <taxon>Halieaceae</taxon>
        <taxon>Congregibacter</taxon>
    </lineage>
</organism>
<reference evidence="2 3" key="1">
    <citation type="submission" date="2023-10" db="EMBL/GenBank/DDBJ databases">
        <title>Two novel species belonging to the OM43/NOR5 clade.</title>
        <authorList>
            <person name="Park M."/>
        </authorList>
    </citation>
    <scope>NUCLEOTIDE SEQUENCE [LARGE SCALE GENOMIC DNA]</scope>
    <source>
        <strain evidence="2 3">IMCC43200</strain>
    </source>
</reference>
<feature type="signal peptide" evidence="1">
    <location>
        <begin position="1"/>
        <end position="24"/>
    </location>
</feature>
<dbReference type="EMBL" id="CP136864">
    <property type="protein sequence ID" value="WOJ92215.1"/>
    <property type="molecule type" value="Genomic_DNA"/>
</dbReference>
<sequence>MNKLHRGAALTAAVLGFSAQASFAQVTEDGMGKIVPVEMFVCNFVEGKGQADLDIVVEQWSKFMDNKKIRNYAAWQLTPYYYGGEQNFDMIWMGASSDGNAMGNTTHEYLMNGGEIAAGFEEVIQCRAHIGLSSAMYQAPPKNSTPSSSVMTMSDCKMEEGTRYSDVRAAEIEWAAYRKENGSKAGMWHWYPSFGGGDQDLDYKIVYAYPSFKELGSDWEMIANGGGRAKSDDIFGNLDECDDARVYVARSIREAQLRK</sequence>
<feature type="chain" id="PRO_5045898658" evidence="1">
    <location>
        <begin position="25"/>
        <end position="259"/>
    </location>
</feature>
<accession>A0ABZ0HZ86</accession>
<evidence type="ECO:0000256" key="1">
    <source>
        <dbReference type="SAM" id="SignalP"/>
    </source>
</evidence>